<organism evidence="5 6">
    <name type="scientific">Glycomyces mayteni</name>
    <dbReference type="NCBI Taxonomy" id="543887"/>
    <lineage>
        <taxon>Bacteria</taxon>
        <taxon>Bacillati</taxon>
        <taxon>Actinomycetota</taxon>
        <taxon>Actinomycetes</taxon>
        <taxon>Glycomycetales</taxon>
        <taxon>Glycomycetaceae</taxon>
        <taxon>Glycomyces</taxon>
    </lineage>
</organism>
<dbReference type="PANTHER" id="PTHR43046">
    <property type="entry name" value="GDP-MANNOSE MANNOSYL HYDROLASE"/>
    <property type="match status" value="1"/>
</dbReference>
<keyword evidence="2" id="KW-0378">Hydrolase</keyword>
<evidence type="ECO:0000256" key="1">
    <source>
        <dbReference type="ARBA" id="ARBA00001946"/>
    </source>
</evidence>
<dbReference type="EMBL" id="JBHSYS010000004">
    <property type="protein sequence ID" value="MFC6959828.1"/>
    <property type="molecule type" value="Genomic_DNA"/>
</dbReference>
<dbReference type="Proteomes" id="UP001596470">
    <property type="component" value="Unassembled WGS sequence"/>
</dbReference>
<dbReference type="InterPro" id="IPR000086">
    <property type="entry name" value="NUDIX_hydrolase_dom"/>
</dbReference>
<evidence type="ECO:0000256" key="3">
    <source>
        <dbReference type="ARBA" id="ARBA00022842"/>
    </source>
</evidence>
<dbReference type="Pfam" id="PF00293">
    <property type="entry name" value="NUDIX"/>
    <property type="match status" value="1"/>
</dbReference>
<comment type="caution">
    <text evidence="5">The sequence shown here is derived from an EMBL/GenBank/DDBJ whole genome shotgun (WGS) entry which is preliminary data.</text>
</comment>
<sequence length="173" mass="18994">MGGLESETGADFRVSTRVILTAPDGSVLHVGGDRCRDGVERWFTPGGGVEDGEAPAAAAARELYEETALKVAPEALAGPVGHGTYVCFPHGRLLVQKNWYFHLPVERFAPRMLSDIDYERHLTFRWLPDEECGSTDGMLDPWRLVALVKRLRNGDRPAEPVDLGGSYGPRFGD</sequence>
<feature type="domain" description="Nudix hydrolase" evidence="4">
    <location>
        <begin position="11"/>
        <end position="151"/>
    </location>
</feature>
<evidence type="ECO:0000259" key="4">
    <source>
        <dbReference type="PROSITE" id="PS51462"/>
    </source>
</evidence>
<keyword evidence="3" id="KW-0460">Magnesium</keyword>
<dbReference type="PRINTS" id="PR00502">
    <property type="entry name" value="NUDIXFAMILY"/>
</dbReference>
<evidence type="ECO:0000313" key="6">
    <source>
        <dbReference type="Proteomes" id="UP001596470"/>
    </source>
</evidence>
<dbReference type="RefSeq" id="WP_382346053.1">
    <property type="nucleotide sequence ID" value="NZ_JBHMBP010000001.1"/>
</dbReference>
<name>A0ABW2DFC3_9ACTN</name>
<evidence type="ECO:0000313" key="5">
    <source>
        <dbReference type="EMBL" id="MFC6959828.1"/>
    </source>
</evidence>
<accession>A0ABW2DFC3</accession>
<gene>
    <name evidence="5" type="ORF">ACFQS3_21780</name>
</gene>
<protein>
    <submittedName>
        <fullName evidence="5">NUDIX domain-containing protein</fullName>
    </submittedName>
</protein>
<proteinExistence type="predicted"/>
<evidence type="ECO:0000256" key="2">
    <source>
        <dbReference type="ARBA" id="ARBA00022801"/>
    </source>
</evidence>
<dbReference type="SUPFAM" id="SSF55811">
    <property type="entry name" value="Nudix"/>
    <property type="match status" value="1"/>
</dbReference>
<dbReference type="PANTHER" id="PTHR43046:SF12">
    <property type="entry name" value="GDP-MANNOSE MANNOSYL HYDROLASE"/>
    <property type="match status" value="1"/>
</dbReference>
<dbReference type="PROSITE" id="PS51462">
    <property type="entry name" value="NUDIX"/>
    <property type="match status" value="1"/>
</dbReference>
<dbReference type="InterPro" id="IPR020476">
    <property type="entry name" value="Nudix_hydrolase"/>
</dbReference>
<dbReference type="InterPro" id="IPR015797">
    <property type="entry name" value="NUDIX_hydrolase-like_dom_sf"/>
</dbReference>
<reference evidence="6" key="1">
    <citation type="journal article" date="2019" name="Int. J. Syst. Evol. Microbiol.">
        <title>The Global Catalogue of Microorganisms (GCM) 10K type strain sequencing project: providing services to taxonomists for standard genome sequencing and annotation.</title>
        <authorList>
            <consortium name="The Broad Institute Genomics Platform"/>
            <consortium name="The Broad Institute Genome Sequencing Center for Infectious Disease"/>
            <person name="Wu L."/>
            <person name="Ma J."/>
        </authorList>
    </citation>
    <scope>NUCLEOTIDE SEQUENCE [LARGE SCALE GENOMIC DNA]</scope>
    <source>
        <strain evidence="6">KACC 12634</strain>
    </source>
</reference>
<dbReference type="Gene3D" id="3.90.79.10">
    <property type="entry name" value="Nucleoside Triphosphate Pyrophosphohydrolase"/>
    <property type="match status" value="1"/>
</dbReference>
<keyword evidence="6" id="KW-1185">Reference proteome</keyword>
<comment type="cofactor">
    <cofactor evidence="1">
        <name>Mg(2+)</name>
        <dbReference type="ChEBI" id="CHEBI:18420"/>
    </cofactor>
</comment>